<dbReference type="RefSeq" id="WP_150092895.1">
    <property type="nucleotide sequence ID" value="NZ_VWSF01000031.1"/>
</dbReference>
<gene>
    <name evidence="1" type="ORF">F0145_24155</name>
</gene>
<dbReference type="GO" id="GO:0005975">
    <property type="term" value="P:carbohydrate metabolic process"/>
    <property type="evidence" value="ECO:0007669"/>
    <property type="project" value="InterPro"/>
</dbReference>
<evidence type="ECO:0000313" key="1">
    <source>
        <dbReference type="EMBL" id="KAA5539682.1"/>
    </source>
</evidence>
<evidence type="ECO:0000313" key="2">
    <source>
        <dbReference type="Proteomes" id="UP000323426"/>
    </source>
</evidence>
<dbReference type="SUPFAM" id="SSF48208">
    <property type="entry name" value="Six-hairpin glycosidases"/>
    <property type="match status" value="1"/>
</dbReference>
<reference evidence="1 2" key="1">
    <citation type="submission" date="2019-09" db="EMBL/GenBank/DDBJ databases">
        <title>Genome sequence and assembly of Adhaeribacter sp.</title>
        <authorList>
            <person name="Chhetri G."/>
        </authorList>
    </citation>
    <scope>NUCLEOTIDE SEQUENCE [LARGE SCALE GENOMIC DNA]</scope>
    <source>
        <strain evidence="1 2">DK36</strain>
    </source>
</reference>
<dbReference type="EMBL" id="VWSF01000031">
    <property type="protein sequence ID" value="KAA5539682.1"/>
    <property type="molecule type" value="Genomic_DNA"/>
</dbReference>
<dbReference type="InterPro" id="IPR008928">
    <property type="entry name" value="6-hairpin_glycosidase_sf"/>
</dbReference>
<comment type="caution">
    <text evidence="1">The sequence shown here is derived from an EMBL/GenBank/DDBJ whole genome shotgun (WGS) entry which is preliminary data.</text>
</comment>
<dbReference type="AlphaFoldDB" id="A0A5M6D064"/>
<protein>
    <submittedName>
        <fullName evidence="1">Glycerophosphoryl diester phosphodiesterase</fullName>
    </submittedName>
</protein>
<sequence>MSHLLYKKSFLFCSSLVILSVLTLLVMRCSAPQGQSTAKDKLELAGSRVGLTWQKNEQGWQVQRAQVAQGNSWLDAGIPSGEYTLLYSPAKPDSTPVKIMHNGKEVNFPEPDFKYIRPTWLKATSPVAMNTAGEAFHFFPANGQAGANKQVTFTHETPVAAVQANWSLDDKYPSDVVVQLTLTAKKDGYFSLATPTLASLEQKALAWGILPGYFQGKELQKNFVLAYAYGQGIPDKPVVVRERTATTLSPILSSAAGVTMAVIANPGVGRDPWEKDHNTHKLWQLGLSLMNRKSELTPTLYHPVLGEKGSRLQAGEKITYGFRYTLQAADWFTVYKHAIYDIYRFSDFLALKKTKQSLTDRLLAMHRYVINDKTSLWNVEDFEGAKIGAQSYLGGVVGSDKDAMKNSDYGAMWMLASATDDPILQKTRLPFARNFKLKQQEIAPGFFQGAAVGQYYLAKSKRFTEEWGSHVEPISLTYYTMLDLGNILLFNPQDKELRERLRLGAERLLTWQKPAGNWEVAYDRNTKQPVYTDLTDLRPTFYGLIVAYRMLGDQKYLDAAVRGADWFIQNAVRKAHFTGVCGDVRFVNDFATGQSAQALLDLFDITKEERFKTSAIEAARIYTASIYTHPIPTTQTKLVKGEERKDWQISQVGLSFEHGGAIGSATGNGPIPLASHAGLFLRISQLTGEPLYRDMARAAALGRDAFVNPQTSVASYYWRTMDAGSGPFPHHAWWQIGWITDYLLSEASLRSGNKISFPRGFITPKVGPHQSYGFAPGTIFNQKANLVLHDGLVNAGNPNVDYISALAPDKNRLYIAFLNNQAESVSIQPQLNAGKLILNKKVNFKAASVITPSGETNTLANPQNISLQIPAFSLSVLALDFETVK</sequence>
<keyword evidence="2" id="KW-1185">Reference proteome</keyword>
<accession>A0A5M6D064</accession>
<dbReference type="Proteomes" id="UP000323426">
    <property type="component" value="Unassembled WGS sequence"/>
</dbReference>
<dbReference type="SUPFAM" id="SSF81853">
    <property type="entry name" value="Family 10 polysaccharide lyase"/>
    <property type="match status" value="1"/>
</dbReference>
<name>A0A5M6D064_9BACT</name>
<organism evidence="1 2">
    <name type="scientific">Adhaeribacter rhizoryzae</name>
    <dbReference type="NCBI Taxonomy" id="2607907"/>
    <lineage>
        <taxon>Bacteria</taxon>
        <taxon>Pseudomonadati</taxon>
        <taxon>Bacteroidota</taxon>
        <taxon>Cytophagia</taxon>
        <taxon>Cytophagales</taxon>
        <taxon>Hymenobacteraceae</taxon>
        <taxon>Adhaeribacter</taxon>
    </lineage>
</organism>
<proteinExistence type="predicted"/>